<gene>
    <name evidence="2" type="ORF">E1298_22180</name>
</gene>
<feature type="transmembrane region" description="Helical" evidence="1">
    <location>
        <begin position="32"/>
        <end position="52"/>
    </location>
</feature>
<evidence type="ECO:0000313" key="3">
    <source>
        <dbReference type="Proteomes" id="UP000294513"/>
    </source>
</evidence>
<name>A0A4R5BDA2_9ACTN</name>
<evidence type="ECO:0000256" key="1">
    <source>
        <dbReference type="SAM" id="Phobius"/>
    </source>
</evidence>
<dbReference type="AlphaFoldDB" id="A0A4R5BDA2"/>
<reference evidence="2 3" key="1">
    <citation type="submission" date="2019-03" db="EMBL/GenBank/DDBJ databases">
        <title>Draft genome sequences of novel Actinobacteria.</title>
        <authorList>
            <person name="Sahin N."/>
            <person name="Ay H."/>
            <person name="Saygin H."/>
        </authorList>
    </citation>
    <scope>NUCLEOTIDE SEQUENCE [LARGE SCALE GENOMIC DNA]</scope>
    <source>
        <strain evidence="2 3">H3C3</strain>
    </source>
</reference>
<sequence length="67" mass="7680">MNPQKVIYGAAAALFVVALVLLRYSRSSDTDLPGWVWVIWLALFVPLLVLDLKTRRARRTRTGDRPR</sequence>
<accession>A0A4R5BDA2</accession>
<dbReference type="Proteomes" id="UP000294513">
    <property type="component" value="Unassembled WGS sequence"/>
</dbReference>
<organism evidence="2 3">
    <name type="scientific">Actinomadura rubrisoli</name>
    <dbReference type="NCBI Taxonomy" id="2530368"/>
    <lineage>
        <taxon>Bacteria</taxon>
        <taxon>Bacillati</taxon>
        <taxon>Actinomycetota</taxon>
        <taxon>Actinomycetes</taxon>
        <taxon>Streptosporangiales</taxon>
        <taxon>Thermomonosporaceae</taxon>
        <taxon>Actinomadura</taxon>
    </lineage>
</organism>
<evidence type="ECO:0000313" key="2">
    <source>
        <dbReference type="EMBL" id="TDD82760.1"/>
    </source>
</evidence>
<evidence type="ECO:0008006" key="4">
    <source>
        <dbReference type="Google" id="ProtNLM"/>
    </source>
</evidence>
<keyword evidence="1" id="KW-0812">Transmembrane</keyword>
<keyword evidence="1" id="KW-1133">Transmembrane helix</keyword>
<feature type="transmembrane region" description="Helical" evidence="1">
    <location>
        <begin position="7"/>
        <end position="26"/>
    </location>
</feature>
<protein>
    <recommendedName>
        <fullName evidence="4">DUF4175 domain-containing protein</fullName>
    </recommendedName>
</protein>
<dbReference type="EMBL" id="SMKU01000120">
    <property type="protein sequence ID" value="TDD82760.1"/>
    <property type="molecule type" value="Genomic_DNA"/>
</dbReference>
<comment type="caution">
    <text evidence="2">The sequence shown here is derived from an EMBL/GenBank/DDBJ whole genome shotgun (WGS) entry which is preliminary data.</text>
</comment>
<keyword evidence="3" id="KW-1185">Reference proteome</keyword>
<keyword evidence="1" id="KW-0472">Membrane</keyword>
<dbReference type="RefSeq" id="WP_131896250.1">
    <property type="nucleotide sequence ID" value="NZ_SMKU01000120.1"/>
</dbReference>
<proteinExistence type="predicted"/>